<dbReference type="InterPro" id="IPR011051">
    <property type="entry name" value="RmlC_Cupin_sf"/>
</dbReference>
<protein>
    <recommendedName>
        <fullName evidence="2">mannose-1-phosphate guanylyltransferase</fullName>
        <ecNumber evidence="2">2.7.7.13</ecNumber>
    </recommendedName>
</protein>
<evidence type="ECO:0000256" key="1">
    <source>
        <dbReference type="ARBA" id="ARBA00006115"/>
    </source>
</evidence>
<dbReference type="InterPro" id="IPR006375">
    <property type="entry name" value="Man1P_GuaTrfase/Man6P_Isoase"/>
</dbReference>
<dbReference type="InterPro" id="IPR014710">
    <property type="entry name" value="RmlC-like_jellyroll"/>
</dbReference>
<evidence type="ECO:0000256" key="6">
    <source>
        <dbReference type="ARBA" id="ARBA00023134"/>
    </source>
</evidence>
<feature type="domain" description="Mannose-6-phosphate isomerase type II C-terminal" evidence="10">
    <location>
        <begin position="356"/>
        <end position="469"/>
    </location>
</feature>
<evidence type="ECO:0000256" key="4">
    <source>
        <dbReference type="ARBA" id="ARBA00022695"/>
    </source>
</evidence>
<dbReference type="GO" id="GO:0009298">
    <property type="term" value="P:GDP-mannose biosynthetic process"/>
    <property type="evidence" value="ECO:0007669"/>
    <property type="project" value="TreeGrafter"/>
</dbReference>
<comment type="similarity">
    <text evidence="1 8">Belongs to the mannose-6-phosphate isomerase type 2 family.</text>
</comment>
<dbReference type="FunFam" id="2.60.120.10:FF:000032">
    <property type="entry name" value="Mannose-1-phosphate guanylyltransferase/mannose-6-phosphate isomerase"/>
    <property type="match status" value="1"/>
</dbReference>
<keyword evidence="5" id="KW-0547">Nucleotide-binding</keyword>
<dbReference type="InterPro" id="IPR051161">
    <property type="entry name" value="Mannose-6P_isomerase_type2"/>
</dbReference>
<sequence length="474" mass="52840">MIPIILAGGLGTRLWPLSRSSFPKQFLPLASNNSMLQDTYARIVELEQCEKPIVVCNEEHRFIVAEQFRQMNADPTSIILEPIGRNTAPAIAVAALNALQLHDDPILLILAADHVITNTVAFHKAISIAKPAAEAGKLVTFGIVPNKPETGYGYIKFVKSTDPSQTNVSFFPIETFVEKPHQKKAQEYLNSGNYLWNSGMFMFRASVFISELKKYSPDILSACQQSIDNAKKDLDFLRPDAEKFSTSPENSIDYAVMERTDKAVVVPLDAGWSDVGSWDALWEISTQDECNNVKIGNVISVATKNCYLRSAERRLVATVGIDDLIVIDTADAILVAKKNQVQDVKKIVAQLKSTQQPEASQHRMIYRPWGYYDSIDSGTRYQVKRITVNPGAKLSVQMHHHRAEHWIVVSGTAKVLKGEKEVLLTENQSIYIPVGVVHALENPGKIPLELIEVQSGAYLGEDDIIRFEDRYGRC</sequence>
<comment type="caution">
    <text evidence="12">The sequence shown here is derived from an EMBL/GenBank/DDBJ whole genome shotgun (WGS) entry which is preliminary data.</text>
</comment>
<dbReference type="Pfam" id="PF00483">
    <property type="entry name" value="NTP_transferase"/>
    <property type="match status" value="1"/>
</dbReference>
<evidence type="ECO:0000259" key="11">
    <source>
        <dbReference type="Pfam" id="PF22640"/>
    </source>
</evidence>
<organism evidence="12 13">
    <name type="scientific">Chromobacterium amazonense</name>
    <dbReference type="NCBI Taxonomy" id="1382803"/>
    <lineage>
        <taxon>Bacteria</taxon>
        <taxon>Pseudomonadati</taxon>
        <taxon>Pseudomonadota</taxon>
        <taxon>Betaproteobacteria</taxon>
        <taxon>Neisseriales</taxon>
        <taxon>Chromobacteriaceae</taxon>
        <taxon>Chromobacterium</taxon>
    </lineage>
</organism>
<dbReference type="SUPFAM" id="SSF51182">
    <property type="entry name" value="RmlC-like cupins"/>
    <property type="match status" value="1"/>
</dbReference>
<evidence type="ECO:0000256" key="8">
    <source>
        <dbReference type="RuleBase" id="RU004190"/>
    </source>
</evidence>
<dbReference type="EC" id="2.7.7.13" evidence="2"/>
<name>A0A2S9X0E8_9NEIS</name>
<keyword evidence="6" id="KW-0342">GTP-binding</keyword>
<evidence type="ECO:0000313" key="13">
    <source>
        <dbReference type="Proteomes" id="UP000239469"/>
    </source>
</evidence>
<dbReference type="InterPro" id="IPR001538">
    <property type="entry name" value="Man6P_isomerase-2_C"/>
</dbReference>
<dbReference type="Pfam" id="PF22640">
    <property type="entry name" value="ManC_GMP_beta-helix"/>
    <property type="match status" value="1"/>
</dbReference>
<evidence type="ECO:0000256" key="3">
    <source>
        <dbReference type="ARBA" id="ARBA00022679"/>
    </source>
</evidence>
<dbReference type="GO" id="GO:0000271">
    <property type="term" value="P:polysaccharide biosynthetic process"/>
    <property type="evidence" value="ECO:0007669"/>
    <property type="project" value="InterPro"/>
</dbReference>
<keyword evidence="4 12" id="KW-0548">Nucleotidyltransferase</keyword>
<dbReference type="InterPro" id="IPR054566">
    <property type="entry name" value="ManC/GMP-like_b-helix"/>
</dbReference>
<proteinExistence type="inferred from homology"/>
<evidence type="ECO:0000256" key="7">
    <source>
        <dbReference type="ARBA" id="ARBA00047343"/>
    </source>
</evidence>
<dbReference type="EMBL" id="MTBD01000033">
    <property type="protein sequence ID" value="PRP69197.1"/>
    <property type="molecule type" value="Genomic_DNA"/>
</dbReference>
<dbReference type="GO" id="GO:0005525">
    <property type="term" value="F:GTP binding"/>
    <property type="evidence" value="ECO:0007669"/>
    <property type="project" value="UniProtKB-KW"/>
</dbReference>
<dbReference type="InterPro" id="IPR005835">
    <property type="entry name" value="NTP_transferase_dom"/>
</dbReference>
<dbReference type="FunFam" id="3.90.550.10:FF:000046">
    <property type="entry name" value="Mannose-1-phosphate guanylyltransferase (GDP)"/>
    <property type="match status" value="1"/>
</dbReference>
<dbReference type="RefSeq" id="WP_106077743.1">
    <property type="nucleotide sequence ID" value="NZ_MTBD01000033.1"/>
</dbReference>
<dbReference type="PANTHER" id="PTHR46390">
    <property type="entry name" value="MANNOSE-1-PHOSPHATE GUANYLYLTRANSFERASE"/>
    <property type="match status" value="1"/>
</dbReference>
<dbReference type="SUPFAM" id="SSF53448">
    <property type="entry name" value="Nucleotide-diphospho-sugar transferases"/>
    <property type="match status" value="1"/>
</dbReference>
<evidence type="ECO:0000259" key="10">
    <source>
        <dbReference type="Pfam" id="PF01050"/>
    </source>
</evidence>
<comment type="catalytic activity">
    <reaction evidence="7">
        <text>alpha-D-mannose 1-phosphate + GTP + H(+) = GDP-alpha-D-mannose + diphosphate</text>
        <dbReference type="Rhea" id="RHEA:15229"/>
        <dbReference type="ChEBI" id="CHEBI:15378"/>
        <dbReference type="ChEBI" id="CHEBI:33019"/>
        <dbReference type="ChEBI" id="CHEBI:37565"/>
        <dbReference type="ChEBI" id="CHEBI:57527"/>
        <dbReference type="ChEBI" id="CHEBI:58409"/>
        <dbReference type="EC" id="2.7.7.13"/>
    </reaction>
</comment>
<dbReference type="InterPro" id="IPR029044">
    <property type="entry name" value="Nucleotide-diphossugar_trans"/>
</dbReference>
<reference evidence="12 13" key="1">
    <citation type="submission" date="2017-01" db="EMBL/GenBank/DDBJ databases">
        <title>New insights into the genetic diversity of Chromobacterium isolated from tropical freshwater lake.</title>
        <authorList>
            <person name="Santos A.B."/>
            <person name="Nascimento A.M."/>
            <person name="Da Silva P.C."/>
        </authorList>
    </citation>
    <scope>NUCLEOTIDE SEQUENCE [LARGE SCALE GENOMIC DNA]</scope>
    <source>
        <strain evidence="12 13">56AF</strain>
    </source>
</reference>
<keyword evidence="3 12" id="KW-0808">Transferase</keyword>
<dbReference type="Gene3D" id="3.90.550.10">
    <property type="entry name" value="Spore Coat Polysaccharide Biosynthesis Protein SpsA, Chain A"/>
    <property type="match status" value="1"/>
</dbReference>
<dbReference type="OrthoDB" id="9806359at2"/>
<dbReference type="CDD" id="cd02213">
    <property type="entry name" value="cupin_PMI_typeII_C"/>
    <property type="match status" value="1"/>
</dbReference>
<gene>
    <name evidence="12" type="ORF">BUE93_18070</name>
</gene>
<dbReference type="Proteomes" id="UP000239469">
    <property type="component" value="Unassembled WGS sequence"/>
</dbReference>
<feature type="domain" description="Nucleotidyl transferase" evidence="9">
    <location>
        <begin position="3"/>
        <end position="289"/>
    </location>
</feature>
<accession>A0A2S9X0E8</accession>
<dbReference type="PANTHER" id="PTHR46390:SF1">
    <property type="entry name" value="MANNOSE-1-PHOSPHATE GUANYLYLTRANSFERASE"/>
    <property type="match status" value="1"/>
</dbReference>
<dbReference type="Gene3D" id="2.60.120.10">
    <property type="entry name" value="Jelly Rolls"/>
    <property type="match status" value="1"/>
</dbReference>
<dbReference type="AlphaFoldDB" id="A0A2S9X0E8"/>
<keyword evidence="12" id="KW-0413">Isomerase</keyword>
<evidence type="ECO:0000256" key="2">
    <source>
        <dbReference type="ARBA" id="ARBA00012387"/>
    </source>
</evidence>
<feature type="domain" description="MannoseP isomerase/GMP-like beta-helix" evidence="11">
    <location>
        <begin position="296"/>
        <end position="351"/>
    </location>
</feature>
<evidence type="ECO:0000256" key="5">
    <source>
        <dbReference type="ARBA" id="ARBA00022741"/>
    </source>
</evidence>
<dbReference type="Pfam" id="PF01050">
    <property type="entry name" value="MannoseP_isomer"/>
    <property type="match status" value="1"/>
</dbReference>
<dbReference type="InterPro" id="IPR049577">
    <property type="entry name" value="GMPP_N"/>
</dbReference>
<evidence type="ECO:0000313" key="12">
    <source>
        <dbReference type="EMBL" id="PRP69197.1"/>
    </source>
</evidence>
<dbReference type="NCBIfam" id="TIGR01479">
    <property type="entry name" value="GMP_PMI"/>
    <property type="match status" value="1"/>
</dbReference>
<evidence type="ECO:0000259" key="9">
    <source>
        <dbReference type="Pfam" id="PF00483"/>
    </source>
</evidence>
<dbReference type="CDD" id="cd02509">
    <property type="entry name" value="GDP-M1P_Guanylyltransferase"/>
    <property type="match status" value="1"/>
</dbReference>
<dbReference type="GO" id="GO:0016853">
    <property type="term" value="F:isomerase activity"/>
    <property type="evidence" value="ECO:0007669"/>
    <property type="project" value="UniProtKB-KW"/>
</dbReference>
<dbReference type="GO" id="GO:0004475">
    <property type="term" value="F:mannose-1-phosphate guanylyltransferase (GTP) activity"/>
    <property type="evidence" value="ECO:0007669"/>
    <property type="project" value="UniProtKB-EC"/>
</dbReference>